<evidence type="ECO:0000256" key="5">
    <source>
        <dbReference type="ARBA" id="ARBA00022692"/>
    </source>
</evidence>
<dbReference type="InterPro" id="IPR001675">
    <property type="entry name" value="Glyco_trans_29"/>
</dbReference>
<keyword evidence="8" id="KW-0333">Golgi apparatus</keyword>
<evidence type="ECO:0000256" key="7">
    <source>
        <dbReference type="ARBA" id="ARBA00022989"/>
    </source>
</evidence>
<evidence type="ECO:0000256" key="3">
    <source>
        <dbReference type="ARBA" id="ARBA00022676"/>
    </source>
</evidence>
<evidence type="ECO:0000256" key="1">
    <source>
        <dbReference type="ARBA" id="ARBA00004323"/>
    </source>
</evidence>
<dbReference type="Proteomes" id="UP000479710">
    <property type="component" value="Unassembled WGS sequence"/>
</dbReference>
<accession>A0A6G1DJJ2</accession>
<comment type="caution">
    <text evidence="11">The sequence shown here is derived from an EMBL/GenBank/DDBJ whole genome shotgun (WGS) entry which is preliminary data.</text>
</comment>
<evidence type="ECO:0000256" key="2">
    <source>
        <dbReference type="ARBA" id="ARBA00006003"/>
    </source>
</evidence>
<keyword evidence="4" id="KW-0808">Transferase</keyword>
<comment type="subcellular location">
    <subcellularLocation>
        <location evidence="1">Golgi apparatus membrane</location>
        <topology evidence="1">Single-pass type II membrane protein</topology>
    </subcellularLocation>
</comment>
<keyword evidence="9" id="KW-0472">Membrane</keyword>
<dbReference type="EMBL" id="SPHZ02000006">
    <property type="protein sequence ID" value="KAF0912576.1"/>
    <property type="molecule type" value="Genomic_DNA"/>
</dbReference>
<evidence type="ECO:0000256" key="9">
    <source>
        <dbReference type="ARBA" id="ARBA00023136"/>
    </source>
</evidence>
<keyword evidence="12" id="KW-1185">Reference proteome</keyword>
<keyword evidence="10" id="KW-0325">Glycoprotein</keyword>
<sequence>MLFANASISTFPSLGNHHYLLNLRLPYSLTPHGLPRLRTVARLCILMDALRPDGKLLASSRASLDSFLAARRRTRNVACIMGNLVGFLGCRCRTYTVVDNSGVLLNSSHSPQINAHGLVICLNNAYVVGDGLYDYLSGGANMAGVRAESSCNVS</sequence>
<evidence type="ECO:0000256" key="8">
    <source>
        <dbReference type="ARBA" id="ARBA00023034"/>
    </source>
</evidence>
<gene>
    <name evidence="11" type="ORF">E2562_015266</name>
</gene>
<dbReference type="Gene3D" id="3.90.1480.20">
    <property type="entry name" value="Glycosyl transferase family 29"/>
    <property type="match status" value="1"/>
</dbReference>
<evidence type="ECO:0000313" key="11">
    <source>
        <dbReference type="EMBL" id="KAF0912576.1"/>
    </source>
</evidence>
<keyword evidence="7" id="KW-1133">Transmembrane helix</keyword>
<protein>
    <submittedName>
        <fullName evidence="11">Uncharacterized protein</fullName>
    </submittedName>
</protein>
<dbReference type="InterPro" id="IPR038578">
    <property type="entry name" value="GT29-like_sf"/>
</dbReference>
<keyword evidence="5" id="KW-0812">Transmembrane</keyword>
<evidence type="ECO:0000256" key="4">
    <source>
        <dbReference type="ARBA" id="ARBA00022679"/>
    </source>
</evidence>
<dbReference type="Pfam" id="PF00777">
    <property type="entry name" value="Glyco_transf_29"/>
    <property type="match status" value="1"/>
</dbReference>
<keyword evidence="3" id="KW-0328">Glycosyltransferase</keyword>
<organism evidence="11 12">
    <name type="scientific">Oryza meyeriana var. granulata</name>
    <dbReference type="NCBI Taxonomy" id="110450"/>
    <lineage>
        <taxon>Eukaryota</taxon>
        <taxon>Viridiplantae</taxon>
        <taxon>Streptophyta</taxon>
        <taxon>Embryophyta</taxon>
        <taxon>Tracheophyta</taxon>
        <taxon>Spermatophyta</taxon>
        <taxon>Magnoliopsida</taxon>
        <taxon>Liliopsida</taxon>
        <taxon>Poales</taxon>
        <taxon>Poaceae</taxon>
        <taxon>BOP clade</taxon>
        <taxon>Oryzoideae</taxon>
        <taxon>Oryzeae</taxon>
        <taxon>Oryzinae</taxon>
        <taxon>Oryza</taxon>
        <taxon>Oryza meyeriana</taxon>
    </lineage>
</organism>
<keyword evidence="6" id="KW-0735">Signal-anchor</keyword>
<reference evidence="11 12" key="1">
    <citation type="submission" date="2019-11" db="EMBL/GenBank/DDBJ databases">
        <title>Whole genome sequence of Oryza granulata.</title>
        <authorList>
            <person name="Li W."/>
        </authorList>
    </citation>
    <scope>NUCLEOTIDE SEQUENCE [LARGE SCALE GENOMIC DNA]</scope>
    <source>
        <strain evidence="12">cv. Menghai</strain>
        <tissue evidence="11">Leaf</tissue>
    </source>
</reference>
<evidence type="ECO:0000256" key="6">
    <source>
        <dbReference type="ARBA" id="ARBA00022968"/>
    </source>
</evidence>
<dbReference type="AlphaFoldDB" id="A0A6G1DJJ2"/>
<proteinExistence type="inferred from homology"/>
<evidence type="ECO:0000256" key="10">
    <source>
        <dbReference type="ARBA" id="ARBA00023180"/>
    </source>
</evidence>
<name>A0A6G1DJJ2_9ORYZ</name>
<comment type="similarity">
    <text evidence="2">Belongs to the glycosyltransferase 29 family.</text>
</comment>
<evidence type="ECO:0000313" key="12">
    <source>
        <dbReference type="Proteomes" id="UP000479710"/>
    </source>
</evidence>